<evidence type="ECO:0000313" key="1">
    <source>
        <dbReference type="EMBL" id="MBD2503140.1"/>
    </source>
</evidence>
<dbReference type="Proteomes" id="UP000661112">
    <property type="component" value="Unassembled WGS sequence"/>
</dbReference>
<evidence type="ECO:0000313" key="2">
    <source>
        <dbReference type="Proteomes" id="UP000661112"/>
    </source>
</evidence>
<keyword evidence="2" id="KW-1185">Reference proteome</keyword>
<sequence>MNNEQQNLEISLAVAAGRELTKFADFLRTIDPDLTTTEALGLTTKFIAELPELVKANPSIHYILEKAAWNIRMSRSANNN</sequence>
<reference evidence="1 2" key="1">
    <citation type="journal article" date="2020" name="ISME J.">
        <title>Comparative genomics reveals insights into cyanobacterial evolution and habitat adaptation.</title>
        <authorList>
            <person name="Chen M.Y."/>
            <person name="Teng W.K."/>
            <person name="Zhao L."/>
            <person name="Hu C.X."/>
            <person name="Zhou Y.K."/>
            <person name="Han B.P."/>
            <person name="Song L.R."/>
            <person name="Shu W.S."/>
        </authorList>
    </citation>
    <scope>NUCLEOTIDE SEQUENCE [LARGE SCALE GENOMIC DNA]</scope>
    <source>
        <strain evidence="1 2">FACHB-119</strain>
    </source>
</reference>
<dbReference type="EMBL" id="JACJSG010000031">
    <property type="protein sequence ID" value="MBD2503140.1"/>
    <property type="molecule type" value="Genomic_DNA"/>
</dbReference>
<gene>
    <name evidence="1" type="ORF">H6G83_21465</name>
</gene>
<comment type="caution">
    <text evidence="1">The sequence shown here is derived from an EMBL/GenBank/DDBJ whole genome shotgun (WGS) entry which is preliminary data.</text>
</comment>
<organism evidence="1 2">
    <name type="scientific">Anabaena azotica FACHB-119</name>
    <dbReference type="NCBI Taxonomy" id="947527"/>
    <lineage>
        <taxon>Bacteria</taxon>
        <taxon>Bacillati</taxon>
        <taxon>Cyanobacteriota</taxon>
        <taxon>Cyanophyceae</taxon>
        <taxon>Nostocales</taxon>
        <taxon>Nostocaceae</taxon>
        <taxon>Anabaena</taxon>
        <taxon>Anabaena azotica</taxon>
    </lineage>
</organism>
<protein>
    <submittedName>
        <fullName evidence="1">Uncharacterized protein</fullName>
    </submittedName>
</protein>
<proteinExistence type="predicted"/>
<name>A0ABR8D7J0_9NOST</name>
<dbReference type="RefSeq" id="WP_190476005.1">
    <property type="nucleotide sequence ID" value="NZ_JACJSG010000031.1"/>
</dbReference>
<accession>A0ABR8D7J0</accession>